<proteinExistence type="predicted"/>
<evidence type="ECO:0008006" key="4">
    <source>
        <dbReference type="Google" id="ProtNLM"/>
    </source>
</evidence>
<keyword evidence="1" id="KW-1133">Transmembrane helix</keyword>
<name>A0AAP0RJ89_LIQFO</name>
<evidence type="ECO:0000256" key="1">
    <source>
        <dbReference type="SAM" id="Phobius"/>
    </source>
</evidence>
<evidence type="ECO:0000313" key="3">
    <source>
        <dbReference type="Proteomes" id="UP001415857"/>
    </source>
</evidence>
<reference evidence="2 3" key="1">
    <citation type="journal article" date="2024" name="Plant J.">
        <title>Genome sequences and population genomics reveal climatic adaptation and genomic divergence between two closely related sweetgum species.</title>
        <authorList>
            <person name="Xu W.Q."/>
            <person name="Ren C.Q."/>
            <person name="Zhang X.Y."/>
            <person name="Comes H.P."/>
            <person name="Liu X.H."/>
            <person name="Li Y.G."/>
            <person name="Kettle C.J."/>
            <person name="Jalonen R."/>
            <person name="Gaisberger H."/>
            <person name="Ma Y.Z."/>
            <person name="Qiu Y.X."/>
        </authorList>
    </citation>
    <scope>NUCLEOTIDE SEQUENCE [LARGE SCALE GENOMIC DNA]</scope>
    <source>
        <strain evidence="2">Hangzhou</strain>
    </source>
</reference>
<dbReference type="Proteomes" id="UP001415857">
    <property type="component" value="Unassembled WGS sequence"/>
</dbReference>
<feature type="transmembrane region" description="Helical" evidence="1">
    <location>
        <begin position="64"/>
        <end position="82"/>
    </location>
</feature>
<sequence length="147" mass="16679">MQRPTSAARAPEEHCIINITQQPQAKHSPRLRRTDDTSDLPIYELPRSNFGRRENSRSRLLEKWVHAVPVIVFLSLFILWWFSYPAVSLVIKDGRITAIHRIEIPLLFNDTHVDLTILASAAPPHASVPQKMTVNNETEAQPVSIIG</sequence>
<keyword evidence="1" id="KW-0812">Transmembrane</keyword>
<keyword evidence="1" id="KW-0472">Membrane</keyword>
<comment type="caution">
    <text evidence="2">The sequence shown here is derived from an EMBL/GenBank/DDBJ whole genome shotgun (WGS) entry which is preliminary data.</text>
</comment>
<dbReference type="PANTHER" id="PTHR34189">
    <property type="entry name" value="TRANSMEMBRANE PROTEIN"/>
    <property type="match status" value="1"/>
</dbReference>
<organism evidence="2 3">
    <name type="scientific">Liquidambar formosana</name>
    <name type="common">Formosan gum</name>
    <dbReference type="NCBI Taxonomy" id="63359"/>
    <lineage>
        <taxon>Eukaryota</taxon>
        <taxon>Viridiplantae</taxon>
        <taxon>Streptophyta</taxon>
        <taxon>Embryophyta</taxon>
        <taxon>Tracheophyta</taxon>
        <taxon>Spermatophyta</taxon>
        <taxon>Magnoliopsida</taxon>
        <taxon>eudicotyledons</taxon>
        <taxon>Gunneridae</taxon>
        <taxon>Pentapetalae</taxon>
        <taxon>Saxifragales</taxon>
        <taxon>Altingiaceae</taxon>
        <taxon>Liquidambar</taxon>
    </lineage>
</organism>
<dbReference type="AlphaFoldDB" id="A0AAP0RJ89"/>
<protein>
    <recommendedName>
        <fullName evidence="4">Transmembrane protein</fullName>
    </recommendedName>
</protein>
<dbReference type="PANTHER" id="PTHR34189:SF18">
    <property type="entry name" value="SERINE_THREONINE-KINASE RLCKVII PROTEIN"/>
    <property type="match status" value="1"/>
</dbReference>
<evidence type="ECO:0000313" key="2">
    <source>
        <dbReference type="EMBL" id="KAK9279156.1"/>
    </source>
</evidence>
<dbReference type="EMBL" id="JBBPBK010000008">
    <property type="protein sequence ID" value="KAK9279156.1"/>
    <property type="molecule type" value="Genomic_DNA"/>
</dbReference>
<gene>
    <name evidence="2" type="ORF">L1049_012833</name>
</gene>
<keyword evidence="3" id="KW-1185">Reference proteome</keyword>
<accession>A0AAP0RJ89</accession>